<dbReference type="Gene3D" id="2.30.39.10">
    <property type="entry name" value="Alpha-1-antitrypsin, domain 1"/>
    <property type="match status" value="1"/>
</dbReference>
<comment type="caution">
    <text evidence="3">The sequence shown here is derived from an EMBL/GenBank/DDBJ whole genome shotgun (WGS) entry which is preliminary data.</text>
</comment>
<dbReference type="GO" id="GO:0004867">
    <property type="term" value="F:serine-type endopeptidase inhibitor activity"/>
    <property type="evidence" value="ECO:0007669"/>
    <property type="project" value="InterPro"/>
</dbReference>
<dbReference type="AlphaFoldDB" id="A0A8J6Q2V3"/>
<reference evidence="3 4" key="1">
    <citation type="journal article" date="2018" name="J. Microbiol.">
        <title>Aestuariibaculum marinum sp. nov., a marine bacterium isolated from seawater in South Korea.</title>
        <authorList>
            <person name="Choi J."/>
            <person name="Lee D."/>
            <person name="Jang J.H."/>
            <person name="Cha S."/>
            <person name="Seo T."/>
        </authorList>
    </citation>
    <scope>NUCLEOTIDE SEQUENCE [LARGE SCALE GENOMIC DNA]</scope>
    <source>
        <strain evidence="3 4">IP7</strain>
    </source>
</reference>
<evidence type="ECO:0000313" key="4">
    <source>
        <dbReference type="Proteomes" id="UP000621516"/>
    </source>
</evidence>
<dbReference type="RefSeq" id="WP_188222483.1">
    <property type="nucleotide sequence ID" value="NZ_JACVXD010000002.1"/>
</dbReference>
<dbReference type="Proteomes" id="UP000621516">
    <property type="component" value="Unassembled WGS sequence"/>
</dbReference>
<keyword evidence="4" id="KW-1185">Reference proteome</keyword>
<dbReference type="Gene3D" id="3.30.497.10">
    <property type="entry name" value="Antithrombin, subunit I, domain 2"/>
    <property type="match status" value="1"/>
</dbReference>
<dbReference type="CDD" id="cd19588">
    <property type="entry name" value="serpin_miropin-like"/>
    <property type="match status" value="1"/>
</dbReference>
<evidence type="ECO:0000313" key="3">
    <source>
        <dbReference type="EMBL" id="MBD0823158.1"/>
    </source>
</evidence>
<evidence type="ECO:0000259" key="2">
    <source>
        <dbReference type="SMART" id="SM00093"/>
    </source>
</evidence>
<dbReference type="GO" id="GO:0005615">
    <property type="term" value="C:extracellular space"/>
    <property type="evidence" value="ECO:0007669"/>
    <property type="project" value="InterPro"/>
</dbReference>
<comment type="similarity">
    <text evidence="1">Belongs to the serpin family.</text>
</comment>
<proteinExistence type="inferred from homology"/>
<dbReference type="SMART" id="SM00093">
    <property type="entry name" value="SERPIN"/>
    <property type="match status" value="1"/>
</dbReference>
<dbReference type="InterPro" id="IPR023795">
    <property type="entry name" value="Serpin_CS"/>
</dbReference>
<dbReference type="InterPro" id="IPR000215">
    <property type="entry name" value="Serpin_fam"/>
</dbReference>
<dbReference type="PROSITE" id="PS00284">
    <property type="entry name" value="SERPIN"/>
    <property type="match status" value="1"/>
</dbReference>
<dbReference type="EMBL" id="JACVXD010000002">
    <property type="protein sequence ID" value="MBD0823158.1"/>
    <property type="molecule type" value="Genomic_DNA"/>
</dbReference>
<feature type="domain" description="Serpin" evidence="2">
    <location>
        <begin position="52"/>
        <end position="407"/>
    </location>
</feature>
<evidence type="ECO:0000256" key="1">
    <source>
        <dbReference type="RuleBase" id="RU000411"/>
    </source>
</evidence>
<gene>
    <name evidence="3" type="ORF">ICJ85_03910</name>
</gene>
<dbReference type="InterPro" id="IPR036186">
    <property type="entry name" value="Serpin_sf"/>
</dbReference>
<name>A0A8J6Q2V3_9FLAO</name>
<accession>A0A8J6Q2V3</accession>
<dbReference type="PANTHER" id="PTHR11461:SF211">
    <property type="entry name" value="GH10112P-RELATED"/>
    <property type="match status" value="1"/>
</dbReference>
<dbReference type="InterPro" id="IPR042185">
    <property type="entry name" value="Serpin_sf_2"/>
</dbReference>
<dbReference type="InterPro" id="IPR023796">
    <property type="entry name" value="Serpin_dom"/>
</dbReference>
<dbReference type="InterPro" id="IPR042178">
    <property type="entry name" value="Serpin_sf_1"/>
</dbReference>
<dbReference type="PANTHER" id="PTHR11461">
    <property type="entry name" value="SERINE PROTEASE INHIBITOR, SERPIN"/>
    <property type="match status" value="1"/>
</dbReference>
<dbReference type="Pfam" id="PF00079">
    <property type="entry name" value="Serpin"/>
    <property type="match status" value="1"/>
</dbReference>
<dbReference type="SUPFAM" id="SSF56574">
    <property type="entry name" value="Serpins"/>
    <property type="match status" value="1"/>
</dbReference>
<sequence>MKLLSNLLALPSILTITMLCISCSTNDENNLEPFNSITKSKEVVSSNNAFAFSLFKEVLQDEEKANVMISPVSASLALGMVYNGANGDTKQAFSNIFNYGNTTLEETNVVNQNIINYITETTSSSTFNIANSLWVNNTFPVHASFIDVNKTFYYAEVQNKDFNNPKTLEAISDWCSNKTNGKIPNALDVISPQAAMYAINALYFKSTWKHEFKKENTKPEAFYLNDNTETLVDMMTTQHDLKYLTNDLFSAVQLPYKNDKYIMTLILPNTDKQINDVIIEMNSQNWETWQNNYQPQEIKLSIPKFKFSYGKKLNNSLTNLGLGIAFSDYADFSGISDIPTKISSVLQKTFIEVNEEGTEAAAVTVIEIETTSVGNQPKQLVLNKTFLFTITEKETGSICFMGKVGNPAIN</sequence>
<organism evidence="3 4">
    <name type="scientific">Aestuariibaculum marinum</name>
    <dbReference type="NCBI Taxonomy" id="2683592"/>
    <lineage>
        <taxon>Bacteria</taxon>
        <taxon>Pseudomonadati</taxon>
        <taxon>Bacteroidota</taxon>
        <taxon>Flavobacteriia</taxon>
        <taxon>Flavobacteriales</taxon>
        <taxon>Flavobacteriaceae</taxon>
    </lineage>
</organism>
<protein>
    <submittedName>
        <fullName evidence="3">Serpin family protein</fullName>
    </submittedName>
</protein>